<protein>
    <recommendedName>
        <fullName evidence="3">Thioredoxin domain-containing protein</fullName>
    </recommendedName>
</protein>
<gene>
    <name evidence="1" type="ORF">FHS57_001437</name>
</gene>
<evidence type="ECO:0000313" key="1">
    <source>
        <dbReference type="EMBL" id="MBB3837443.1"/>
    </source>
</evidence>
<dbReference type="EMBL" id="JACIBY010000002">
    <property type="protein sequence ID" value="MBB3837443.1"/>
    <property type="molecule type" value="Genomic_DNA"/>
</dbReference>
<reference evidence="1 2" key="1">
    <citation type="submission" date="2020-08" db="EMBL/GenBank/DDBJ databases">
        <title>Genomic Encyclopedia of Type Strains, Phase IV (KMG-IV): sequencing the most valuable type-strain genomes for metagenomic binning, comparative biology and taxonomic classification.</title>
        <authorList>
            <person name="Goeker M."/>
        </authorList>
    </citation>
    <scope>NUCLEOTIDE SEQUENCE [LARGE SCALE GENOMIC DNA]</scope>
    <source>
        <strain evidence="1 2">DSM 17976</strain>
    </source>
</reference>
<organism evidence="1 2">
    <name type="scientific">Runella defluvii</name>
    <dbReference type="NCBI Taxonomy" id="370973"/>
    <lineage>
        <taxon>Bacteria</taxon>
        <taxon>Pseudomonadati</taxon>
        <taxon>Bacteroidota</taxon>
        <taxon>Cytophagia</taxon>
        <taxon>Cytophagales</taxon>
        <taxon>Spirosomataceae</taxon>
        <taxon>Runella</taxon>
    </lineage>
</organism>
<name>A0A7W5ZIF8_9BACT</name>
<accession>A0A7W5ZIF8</accession>
<sequence>MKLLIIALLLIGLELRSQRPTSFLDLKFETPNLKYTPLIDWENYQFTARDVPIDSNHFLRVGVPIERSQVVYVHYMDTTNRTYIHRFFLPKGDTLKGQEVHGKFEFEGKNKAAIINRFLYQQGVFGGDSLMKRPLMQKVSTDIYTKLMQDLAEESWERYKATQDTSDTGQNAFVRAALEAQYYERTKFFVATKNWTEAMFEEYRKGNEPSFFSSEVYHPPLRILPFDDAVLSLDYQGCLLEHIQKDITPLPDLYEVMTEFYNVLDRQLSHLPVTRETLLTSLLLWKRDYPRKYEIITRFERDFPNSKRLKELKYEFWKNQKPVSGISMPSLPLLTVDSNQVFLPTLAKTTHSLLLIWNTWEDGCELALTTWATLAEKYTSPSLSFATVGVRNHFDSWKEALKKNGVTSKTGTHWYARHAEIELLEAMFGAKRPLVVVMDAQANYVEHFSPFEKERLDKWLKRQF</sequence>
<evidence type="ECO:0000313" key="2">
    <source>
        <dbReference type="Proteomes" id="UP000541352"/>
    </source>
</evidence>
<dbReference type="InterPro" id="IPR036249">
    <property type="entry name" value="Thioredoxin-like_sf"/>
</dbReference>
<evidence type="ECO:0008006" key="3">
    <source>
        <dbReference type="Google" id="ProtNLM"/>
    </source>
</evidence>
<proteinExistence type="predicted"/>
<dbReference type="Gene3D" id="3.40.30.10">
    <property type="entry name" value="Glutaredoxin"/>
    <property type="match status" value="1"/>
</dbReference>
<keyword evidence="2" id="KW-1185">Reference proteome</keyword>
<dbReference type="Proteomes" id="UP000541352">
    <property type="component" value="Unassembled WGS sequence"/>
</dbReference>
<comment type="caution">
    <text evidence="1">The sequence shown here is derived from an EMBL/GenBank/DDBJ whole genome shotgun (WGS) entry which is preliminary data.</text>
</comment>
<dbReference type="AlphaFoldDB" id="A0A7W5ZIF8"/>
<dbReference type="RefSeq" id="WP_221225562.1">
    <property type="nucleotide sequence ID" value="NZ_JACIBY010000002.1"/>
</dbReference>
<dbReference type="SUPFAM" id="SSF52833">
    <property type="entry name" value="Thioredoxin-like"/>
    <property type="match status" value="1"/>
</dbReference>